<feature type="signal peptide" evidence="8">
    <location>
        <begin position="1"/>
        <end position="22"/>
    </location>
</feature>
<dbReference type="RefSeq" id="WP_143489014.1">
    <property type="nucleotide sequence ID" value="NZ_VJOY01000009.1"/>
</dbReference>
<feature type="compositionally biased region" description="Basic and acidic residues" evidence="7">
    <location>
        <begin position="182"/>
        <end position="191"/>
    </location>
</feature>
<comment type="caution">
    <text evidence="9">The sequence shown here is derived from an EMBL/GenBank/DDBJ whole genome shotgun (WGS) entry which is preliminary data.</text>
</comment>
<evidence type="ECO:0000256" key="2">
    <source>
        <dbReference type="ARBA" id="ARBA00023136"/>
    </source>
</evidence>
<dbReference type="GO" id="GO:1990351">
    <property type="term" value="C:transporter complex"/>
    <property type="evidence" value="ECO:0007669"/>
    <property type="project" value="TreeGrafter"/>
</dbReference>
<dbReference type="GO" id="GO:0009279">
    <property type="term" value="C:cell outer membrane"/>
    <property type="evidence" value="ECO:0007669"/>
    <property type="project" value="UniProtKB-SubCell"/>
</dbReference>
<dbReference type="PANTHER" id="PTHR38098:SF1">
    <property type="entry name" value="LPS-ASSEMBLY LIPOPROTEIN LPTE"/>
    <property type="match status" value="1"/>
</dbReference>
<dbReference type="PROSITE" id="PS51257">
    <property type="entry name" value="PROKAR_LIPOPROTEIN"/>
    <property type="match status" value="1"/>
</dbReference>
<evidence type="ECO:0000256" key="5">
    <source>
        <dbReference type="ARBA" id="ARBA00023288"/>
    </source>
</evidence>
<keyword evidence="3 6" id="KW-0564">Palmitate</keyword>
<dbReference type="OrthoDB" id="5612114at2"/>
<evidence type="ECO:0000313" key="9">
    <source>
        <dbReference type="EMBL" id="TRX74276.1"/>
    </source>
</evidence>
<comment type="subcellular location">
    <subcellularLocation>
        <location evidence="6">Cell outer membrane</location>
        <topology evidence="6">Lipid-anchor</topology>
    </subcellularLocation>
</comment>
<keyword evidence="10" id="KW-1185">Reference proteome</keyword>
<dbReference type="EMBL" id="VJOY01000009">
    <property type="protein sequence ID" value="TRX74276.1"/>
    <property type="molecule type" value="Genomic_DNA"/>
</dbReference>
<dbReference type="Proteomes" id="UP000315235">
    <property type="component" value="Unassembled WGS sequence"/>
</dbReference>
<comment type="similarity">
    <text evidence="6">Belongs to the LptE lipoprotein family.</text>
</comment>
<name>A0A553GXR5_9PSED</name>
<organism evidence="9 10">
    <name type="scientific">Pseudomonas mangiferae</name>
    <dbReference type="NCBI Taxonomy" id="2593654"/>
    <lineage>
        <taxon>Bacteria</taxon>
        <taxon>Pseudomonadati</taxon>
        <taxon>Pseudomonadota</taxon>
        <taxon>Gammaproteobacteria</taxon>
        <taxon>Pseudomonadales</taxon>
        <taxon>Pseudomonadaceae</taxon>
        <taxon>Pseudomonas</taxon>
    </lineage>
</organism>
<evidence type="ECO:0000256" key="7">
    <source>
        <dbReference type="SAM" id="MobiDB-lite"/>
    </source>
</evidence>
<evidence type="ECO:0000313" key="10">
    <source>
        <dbReference type="Proteomes" id="UP000315235"/>
    </source>
</evidence>
<reference evidence="9 10" key="1">
    <citation type="submission" date="2019-07" db="EMBL/GenBank/DDBJ databases">
        <title>Pseudomonas mangiferae sp. nov., isolated from bark of mango tree in Thailand.</title>
        <authorList>
            <person name="Srisuk N."/>
            <person name="Anurat P."/>
        </authorList>
    </citation>
    <scope>NUCLEOTIDE SEQUENCE [LARGE SCALE GENOMIC DNA]</scope>
    <source>
        <strain evidence="9 10">DMKU_BBB3-04</strain>
    </source>
</reference>
<keyword evidence="4 6" id="KW-0998">Cell outer membrane</keyword>
<dbReference type="InterPro" id="IPR007485">
    <property type="entry name" value="LPS_assembly_LptE"/>
</dbReference>
<dbReference type="GO" id="GO:0043165">
    <property type="term" value="P:Gram-negative-bacterium-type cell outer membrane assembly"/>
    <property type="evidence" value="ECO:0007669"/>
    <property type="project" value="UniProtKB-UniRule"/>
</dbReference>
<evidence type="ECO:0000256" key="4">
    <source>
        <dbReference type="ARBA" id="ARBA00023237"/>
    </source>
</evidence>
<dbReference type="PANTHER" id="PTHR38098">
    <property type="entry name" value="LPS-ASSEMBLY LIPOPROTEIN LPTE"/>
    <property type="match status" value="1"/>
</dbReference>
<keyword evidence="5 6" id="KW-0449">Lipoprotein</keyword>
<dbReference type="HAMAP" id="MF_01186">
    <property type="entry name" value="LPS_assembly_LptE"/>
    <property type="match status" value="1"/>
</dbReference>
<evidence type="ECO:0000256" key="6">
    <source>
        <dbReference type="HAMAP-Rule" id="MF_01186"/>
    </source>
</evidence>
<evidence type="ECO:0000256" key="3">
    <source>
        <dbReference type="ARBA" id="ARBA00023139"/>
    </source>
</evidence>
<evidence type="ECO:0000256" key="8">
    <source>
        <dbReference type="SAM" id="SignalP"/>
    </source>
</evidence>
<sequence>MMKRNLLVLGLAVLLSACGFHLRGTGENAAFALTELDVQARNAYGDTVRQLRHLLKSNHVKVHAGAPYRVLLVREQETRRTASYTGAARSAEYELNTALDYEIRDSQNLLLIQDKIDVQKVYVHDENNLIGSDQEAAQLREEMRRDLVQQLVLRLQLLDPAKLEELQKTAQAKAQAEAEALEAQRRAHEDQPQQPSIKLPVNLQ</sequence>
<accession>A0A553GXR5</accession>
<proteinExistence type="inferred from homology"/>
<feature type="chain" id="PRO_5021931338" description="LPS-assembly lipoprotein LptE" evidence="8">
    <location>
        <begin position="23"/>
        <end position="204"/>
    </location>
</feature>
<dbReference type="Pfam" id="PF04390">
    <property type="entry name" value="LptE"/>
    <property type="match status" value="1"/>
</dbReference>
<comment type="function">
    <text evidence="6">Together with LptD, is involved in the assembly of lipopolysaccharide (LPS) at the surface of the outer membrane. Required for the proper assembly of LptD. Binds LPS and may serve as the LPS recognition site at the outer membrane.</text>
</comment>
<dbReference type="GO" id="GO:0015920">
    <property type="term" value="P:lipopolysaccharide transport"/>
    <property type="evidence" value="ECO:0007669"/>
    <property type="project" value="TreeGrafter"/>
</dbReference>
<gene>
    <name evidence="6" type="primary">lptE</name>
    <name evidence="9" type="ORF">FM069_14205</name>
</gene>
<keyword evidence="2 6" id="KW-0472">Membrane</keyword>
<keyword evidence="1 6" id="KW-0732">Signal</keyword>
<feature type="region of interest" description="Disordered" evidence="7">
    <location>
        <begin position="175"/>
        <end position="204"/>
    </location>
</feature>
<dbReference type="Gene3D" id="3.30.160.150">
    <property type="entry name" value="Lipoprotein like domain"/>
    <property type="match status" value="1"/>
</dbReference>
<evidence type="ECO:0000256" key="1">
    <source>
        <dbReference type="ARBA" id="ARBA00022729"/>
    </source>
</evidence>
<comment type="subunit">
    <text evidence="6">Component of the lipopolysaccharide transport and assembly complex. Interacts with LptD.</text>
</comment>
<dbReference type="GO" id="GO:0001530">
    <property type="term" value="F:lipopolysaccharide binding"/>
    <property type="evidence" value="ECO:0007669"/>
    <property type="project" value="TreeGrafter"/>
</dbReference>
<dbReference type="AlphaFoldDB" id="A0A553GXR5"/>
<protein>
    <recommendedName>
        <fullName evidence="6">LPS-assembly lipoprotein LptE</fullName>
    </recommendedName>
</protein>